<reference evidence="6" key="1">
    <citation type="submission" date="2024-04" db="EMBL/GenBank/DDBJ databases">
        <title>Phylogenomic analyses of a clade within the roseobacter group suggest taxonomic reassignments of species of the genera Aestuariivita, Citreicella, Loktanella, Nautella, Pelagibaca, Ruegeria, Thalassobius, Thiobacimonas and Tropicibacter, and the proposal o.</title>
        <authorList>
            <person name="Jeon C.O."/>
        </authorList>
    </citation>
    <scope>NUCLEOTIDE SEQUENCE [LARGE SCALE GENOMIC DNA]</scope>
    <source>
        <strain evidence="6">SS1-5</strain>
    </source>
</reference>
<keyword evidence="3" id="KW-0813">Transport</keyword>
<evidence type="ECO:0000256" key="2">
    <source>
        <dbReference type="ARBA" id="ARBA00007783"/>
    </source>
</evidence>
<feature type="transmembrane region" description="Helical" evidence="4">
    <location>
        <begin position="242"/>
        <end position="260"/>
    </location>
</feature>
<evidence type="ECO:0000256" key="1">
    <source>
        <dbReference type="ARBA" id="ARBA00004429"/>
    </source>
</evidence>
<comment type="subcellular location">
    <subcellularLocation>
        <location evidence="1">Cell inner membrane</location>
        <topology evidence="1">Multi-pass membrane protein</topology>
    </subcellularLocation>
</comment>
<organism evidence="5 6">
    <name type="scientific">Yoonia rhodophyticola</name>
    <dbReference type="NCBI Taxonomy" id="3137370"/>
    <lineage>
        <taxon>Bacteria</taxon>
        <taxon>Pseudomonadati</taxon>
        <taxon>Pseudomonadota</taxon>
        <taxon>Alphaproteobacteria</taxon>
        <taxon>Rhodobacterales</taxon>
        <taxon>Paracoccaceae</taxon>
        <taxon>Yoonia</taxon>
    </lineage>
</organism>
<dbReference type="PANTHER" id="PTHR30413">
    <property type="entry name" value="INNER MEMBRANE TRANSPORT PERMEASE"/>
    <property type="match status" value="1"/>
</dbReference>
<evidence type="ECO:0000313" key="6">
    <source>
        <dbReference type="Proteomes" id="UP001470809"/>
    </source>
</evidence>
<dbReference type="AlphaFoldDB" id="A0AAN0MCB5"/>
<comment type="similarity">
    <text evidence="2">Belongs to the ABC-2 integral membrane protein family.</text>
</comment>
<accession>A0AAN0MCB5</accession>
<dbReference type="PANTHER" id="PTHR30413:SF8">
    <property type="entry name" value="TRANSPORT PERMEASE PROTEIN"/>
    <property type="match status" value="1"/>
</dbReference>
<name>A0AAN0MCB5_9RHOB</name>
<evidence type="ECO:0000256" key="3">
    <source>
        <dbReference type="ARBA" id="ARBA00022448"/>
    </source>
</evidence>
<dbReference type="EMBL" id="CP151767">
    <property type="protein sequence ID" value="WZU68473.1"/>
    <property type="molecule type" value="Genomic_DNA"/>
</dbReference>
<protein>
    <submittedName>
        <fullName evidence="5">ABC transporter permease</fullName>
    </submittedName>
</protein>
<keyword evidence="4" id="KW-1133">Transmembrane helix</keyword>
<sequence>MFQISDRSTRVRGALSMAELVYHSIVRELRKGHRNALIGLILNMTQVMTLVLAFYVMFILIGLRGVPLRGDFLLYIMSGIFVYISHIKALSAVRGSEGPASPMMQHAPMNTMIAICASAVSSLYIQILSLFVVLAIYHIAFTPISIYAPIAAMGMMLLAWFSGVAVGMVFLAMNPWAPGFVTLLATIYVRVNMLASGKMFVANALPASRLDLFDWNPLFHIIDQMRGFVFLHYNPHYSSWQYAFYVAVVLLVIGLMGEFFTRRQVSISWAAGR</sequence>
<dbReference type="Proteomes" id="UP001470809">
    <property type="component" value="Chromosome"/>
</dbReference>
<evidence type="ECO:0000313" key="5">
    <source>
        <dbReference type="EMBL" id="WZU68473.1"/>
    </source>
</evidence>
<keyword evidence="6" id="KW-1185">Reference proteome</keyword>
<reference evidence="5 6" key="2">
    <citation type="submission" date="2024-08" db="EMBL/GenBank/DDBJ databases">
        <title>Phylogenomic analyses of a clade within the roseobacter group suggest taxonomic reassignments of species of the genera Aestuariivita, Citreicella, Loktanella, Nautella, Pelagibaca, Ruegeria, Thalassobius, Thiobacimonas and Tropicibacter, and the proposal o.</title>
        <authorList>
            <person name="Jeon C.O."/>
        </authorList>
    </citation>
    <scope>NUCLEOTIDE SEQUENCE [LARGE SCALE GENOMIC DNA]</scope>
    <source>
        <strain evidence="5 6">SS1-5</strain>
    </source>
</reference>
<keyword evidence="4" id="KW-0472">Membrane</keyword>
<feature type="transmembrane region" description="Helical" evidence="4">
    <location>
        <begin position="37"/>
        <end position="60"/>
    </location>
</feature>
<dbReference type="RefSeq" id="WP_342077761.1">
    <property type="nucleotide sequence ID" value="NZ_CP151767.2"/>
</dbReference>
<dbReference type="GO" id="GO:0015920">
    <property type="term" value="P:lipopolysaccharide transport"/>
    <property type="evidence" value="ECO:0007669"/>
    <property type="project" value="TreeGrafter"/>
</dbReference>
<gene>
    <name evidence="5" type="ORF">AABB31_06130</name>
</gene>
<feature type="transmembrane region" description="Helical" evidence="4">
    <location>
        <begin position="112"/>
        <end position="140"/>
    </location>
</feature>
<feature type="transmembrane region" description="Helical" evidence="4">
    <location>
        <begin position="146"/>
        <end position="173"/>
    </location>
</feature>
<proteinExistence type="inferred from homology"/>
<feature type="transmembrane region" description="Helical" evidence="4">
    <location>
        <begin position="72"/>
        <end position="91"/>
    </location>
</feature>
<evidence type="ECO:0000256" key="4">
    <source>
        <dbReference type="SAM" id="Phobius"/>
    </source>
</evidence>
<dbReference type="GO" id="GO:0005886">
    <property type="term" value="C:plasma membrane"/>
    <property type="evidence" value="ECO:0007669"/>
    <property type="project" value="UniProtKB-SubCell"/>
</dbReference>
<dbReference type="KEGG" id="yrh:AABB31_06130"/>
<keyword evidence="4" id="KW-0812">Transmembrane</keyword>